<feature type="transmembrane region" description="Helical" evidence="1">
    <location>
        <begin position="117"/>
        <end position="138"/>
    </location>
</feature>
<feature type="transmembrane region" description="Helical" evidence="1">
    <location>
        <begin position="23"/>
        <end position="43"/>
    </location>
</feature>
<feature type="transmembrane region" description="Helical" evidence="1">
    <location>
        <begin position="90"/>
        <end position="111"/>
    </location>
</feature>
<reference evidence="2 3" key="1">
    <citation type="submission" date="2018-11" db="EMBL/GenBank/DDBJ databases">
        <title>Trebonia kvetii gen.nov., sp.nov., a novel acidophilic actinobacterium, and proposal of the new actinobacterial family Treboniaceae fam. nov.</title>
        <authorList>
            <person name="Rapoport D."/>
            <person name="Sagova-Mareckova M."/>
            <person name="Sedlacek I."/>
            <person name="Provaznik J."/>
            <person name="Kralova S."/>
            <person name="Pavlinic D."/>
            <person name="Benes V."/>
            <person name="Kopecky J."/>
        </authorList>
    </citation>
    <scope>NUCLEOTIDE SEQUENCE [LARGE SCALE GENOMIC DNA]</scope>
    <source>
        <strain evidence="2 3">15Tr583</strain>
    </source>
</reference>
<dbReference type="Proteomes" id="UP000460272">
    <property type="component" value="Unassembled WGS sequence"/>
</dbReference>
<name>A0A6P2BVN7_9ACTN</name>
<keyword evidence="1" id="KW-0472">Membrane</keyword>
<evidence type="ECO:0000313" key="2">
    <source>
        <dbReference type="EMBL" id="TVZ02988.1"/>
    </source>
</evidence>
<accession>A0A6P2BVN7</accession>
<keyword evidence="1" id="KW-0812">Transmembrane</keyword>
<feature type="transmembrane region" description="Helical" evidence="1">
    <location>
        <begin position="49"/>
        <end position="69"/>
    </location>
</feature>
<keyword evidence="3" id="KW-1185">Reference proteome</keyword>
<evidence type="ECO:0000256" key="1">
    <source>
        <dbReference type="SAM" id="Phobius"/>
    </source>
</evidence>
<dbReference type="InterPro" id="IPR009781">
    <property type="entry name" value="DUF1345"/>
</dbReference>
<dbReference type="EMBL" id="RPFW01000004">
    <property type="protein sequence ID" value="TVZ02988.1"/>
    <property type="molecule type" value="Genomic_DNA"/>
</dbReference>
<sequence>MDPESTGQHPAASRAVASAQTKLLVSLGAAIVGGAIAALAGPLRNAALIGWDILAFVYGGWVWFTVWPFDPASTQAHATREDPNRDLADLLMLCAAIASLIAVGMALFGSASGNARYGQAALAVVSVFLSWTLLQTVFTLKYARLYYSDTPGGIDFKDPEAPDYHDFAYLAVTIGMTFQVSDTDIQSKQVRRAVLRHASLSFPLVAVIIATTINLVAGLAK</sequence>
<feature type="transmembrane region" description="Helical" evidence="1">
    <location>
        <begin position="198"/>
        <end position="220"/>
    </location>
</feature>
<keyword evidence="1" id="KW-1133">Transmembrane helix</keyword>
<gene>
    <name evidence="2" type="ORF">EAS64_21220</name>
</gene>
<dbReference type="Pfam" id="PF07077">
    <property type="entry name" value="DUF1345"/>
    <property type="match status" value="1"/>
</dbReference>
<organism evidence="2 3">
    <name type="scientific">Trebonia kvetii</name>
    <dbReference type="NCBI Taxonomy" id="2480626"/>
    <lineage>
        <taxon>Bacteria</taxon>
        <taxon>Bacillati</taxon>
        <taxon>Actinomycetota</taxon>
        <taxon>Actinomycetes</taxon>
        <taxon>Streptosporangiales</taxon>
        <taxon>Treboniaceae</taxon>
        <taxon>Trebonia</taxon>
    </lineage>
</organism>
<dbReference type="OrthoDB" id="64737at2"/>
<dbReference type="AlphaFoldDB" id="A0A6P2BVN7"/>
<proteinExistence type="predicted"/>
<protein>
    <submittedName>
        <fullName evidence="2">DUF1345 domain-containing protein</fullName>
    </submittedName>
</protein>
<dbReference type="RefSeq" id="WP_145855318.1">
    <property type="nucleotide sequence ID" value="NZ_RPFW01000004.1"/>
</dbReference>
<comment type="caution">
    <text evidence="2">The sequence shown here is derived from an EMBL/GenBank/DDBJ whole genome shotgun (WGS) entry which is preliminary data.</text>
</comment>
<evidence type="ECO:0000313" key="3">
    <source>
        <dbReference type="Proteomes" id="UP000460272"/>
    </source>
</evidence>